<evidence type="ECO:0000313" key="1">
    <source>
        <dbReference type="EMBL" id="SFS77252.1"/>
    </source>
</evidence>
<evidence type="ECO:0000313" key="2">
    <source>
        <dbReference type="Proteomes" id="UP000198660"/>
    </source>
</evidence>
<name>A0A1I6SJX0_9BACL</name>
<protein>
    <submittedName>
        <fullName evidence="1">Uncharacterized protein</fullName>
    </submittedName>
</protein>
<proteinExistence type="predicted"/>
<keyword evidence="2" id="KW-1185">Reference proteome</keyword>
<organism evidence="1 2">
    <name type="scientific">Marininema halotolerans</name>
    <dbReference type="NCBI Taxonomy" id="1155944"/>
    <lineage>
        <taxon>Bacteria</taxon>
        <taxon>Bacillati</taxon>
        <taxon>Bacillota</taxon>
        <taxon>Bacilli</taxon>
        <taxon>Bacillales</taxon>
        <taxon>Thermoactinomycetaceae</taxon>
        <taxon>Marininema</taxon>
    </lineage>
</organism>
<sequence>MKTNPPLFLYLINTVQILRLLLTRCQVDSSNSATIILNGSIVE</sequence>
<dbReference type="EMBL" id="FPAA01000007">
    <property type="protein sequence ID" value="SFS77252.1"/>
    <property type="molecule type" value="Genomic_DNA"/>
</dbReference>
<dbReference type="Proteomes" id="UP000198660">
    <property type="component" value="Unassembled WGS sequence"/>
</dbReference>
<accession>A0A1I6SJX0</accession>
<dbReference type="AlphaFoldDB" id="A0A1I6SJX0"/>
<gene>
    <name evidence="1" type="ORF">SAMN05444972_107152</name>
</gene>
<reference evidence="2" key="1">
    <citation type="submission" date="2016-10" db="EMBL/GenBank/DDBJ databases">
        <authorList>
            <person name="Varghese N."/>
            <person name="Submissions S."/>
        </authorList>
    </citation>
    <scope>NUCLEOTIDE SEQUENCE [LARGE SCALE GENOMIC DNA]</scope>
    <source>
        <strain evidence="2">DSM 45789</strain>
    </source>
</reference>